<dbReference type="GO" id="GO:0003725">
    <property type="term" value="F:double-stranded RNA binding"/>
    <property type="evidence" value="ECO:0007669"/>
    <property type="project" value="TreeGrafter"/>
</dbReference>
<evidence type="ECO:0000256" key="13">
    <source>
        <dbReference type="ARBA" id="ARBA00024601"/>
    </source>
</evidence>
<dbReference type="STRING" id="1072389.K1X5B2"/>
<dbReference type="GO" id="GO:0000012">
    <property type="term" value="P:single strand break repair"/>
    <property type="evidence" value="ECO:0007669"/>
    <property type="project" value="TreeGrafter"/>
</dbReference>
<keyword evidence="6" id="KW-0479">Metal-binding</keyword>
<name>K1X5B2_MARBU</name>
<evidence type="ECO:0000256" key="4">
    <source>
        <dbReference type="ARBA" id="ARBA00012496"/>
    </source>
</evidence>
<evidence type="ECO:0000256" key="11">
    <source>
        <dbReference type="ARBA" id="ARBA00023204"/>
    </source>
</evidence>
<dbReference type="KEGG" id="mbe:MBM_01023"/>
<evidence type="ECO:0000259" key="20">
    <source>
        <dbReference type="Pfam" id="PF01230"/>
    </source>
</evidence>
<dbReference type="InParanoid" id="K1X5B2"/>
<keyword evidence="10" id="KW-0238">DNA-binding</keyword>
<dbReference type="Gene3D" id="3.30.428.10">
    <property type="entry name" value="HIT-like"/>
    <property type="match status" value="1"/>
</dbReference>
<proteinExistence type="predicted"/>
<dbReference type="EC" id="3.6.1.71" evidence="4"/>
<dbReference type="SUPFAM" id="SSF54197">
    <property type="entry name" value="HIT-like"/>
    <property type="match status" value="1"/>
</dbReference>
<dbReference type="InterPro" id="IPR036265">
    <property type="entry name" value="HIT-like_sf"/>
</dbReference>
<evidence type="ECO:0000313" key="22">
    <source>
        <dbReference type="EMBL" id="EKD20341.1"/>
    </source>
</evidence>
<dbReference type="GO" id="GO:0005737">
    <property type="term" value="C:cytoplasm"/>
    <property type="evidence" value="ECO:0007669"/>
    <property type="project" value="UniProtKB-SubCell"/>
</dbReference>
<dbReference type="GO" id="GO:0120108">
    <property type="term" value="F:DNA-3'-diphospho-5'-guanosine diphosphatase activity"/>
    <property type="evidence" value="ECO:0007669"/>
    <property type="project" value="UniProtKB-EC"/>
</dbReference>
<evidence type="ECO:0000259" key="21">
    <source>
        <dbReference type="Pfam" id="PF16278"/>
    </source>
</evidence>
<dbReference type="Pfam" id="PF16278">
    <property type="entry name" value="zf-C2HE"/>
    <property type="match status" value="1"/>
</dbReference>
<evidence type="ECO:0000256" key="8">
    <source>
        <dbReference type="ARBA" id="ARBA00022801"/>
    </source>
</evidence>
<keyword evidence="8" id="KW-0378">Hydrolase</keyword>
<dbReference type="GO" id="GO:0005634">
    <property type="term" value="C:nucleus"/>
    <property type="evidence" value="ECO:0007669"/>
    <property type="project" value="UniProtKB-SubCell"/>
</dbReference>
<dbReference type="InterPro" id="IPR011146">
    <property type="entry name" value="HIT-like"/>
</dbReference>
<dbReference type="Proteomes" id="UP000006753">
    <property type="component" value="Unassembled WGS sequence"/>
</dbReference>
<dbReference type="GO" id="GO:1990165">
    <property type="term" value="F:single-strand break-containing DNA binding"/>
    <property type="evidence" value="ECO:0007669"/>
    <property type="project" value="TreeGrafter"/>
</dbReference>
<dbReference type="FunFam" id="3.30.428.10:FF:000017">
    <property type="entry name" value="Aprataxin-like protein"/>
    <property type="match status" value="1"/>
</dbReference>
<keyword evidence="23" id="KW-1185">Reference proteome</keyword>
<evidence type="ECO:0000256" key="5">
    <source>
        <dbReference type="ARBA" id="ARBA00022490"/>
    </source>
</evidence>
<evidence type="ECO:0000256" key="9">
    <source>
        <dbReference type="ARBA" id="ARBA00022833"/>
    </source>
</evidence>
<dbReference type="OrthoDB" id="3512845at2759"/>
<dbReference type="PANTHER" id="PTHR12486:SF4">
    <property type="entry name" value="APRATAXIN"/>
    <property type="match status" value="1"/>
</dbReference>
<dbReference type="GeneID" id="18756958"/>
<dbReference type="PANTHER" id="PTHR12486">
    <property type="entry name" value="APRATAXIN-RELATED"/>
    <property type="match status" value="1"/>
</dbReference>
<reference evidence="22 23" key="1">
    <citation type="journal article" date="2012" name="BMC Genomics">
        <title>Sequencing the genome of Marssonina brunnea reveals fungus-poplar co-evolution.</title>
        <authorList>
            <person name="Zhu S."/>
            <person name="Cao Y.-Z."/>
            <person name="Jiang C."/>
            <person name="Tan B.-Y."/>
            <person name="Wang Z."/>
            <person name="Feng S."/>
            <person name="Zhang L."/>
            <person name="Su X.-H."/>
            <person name="Brejova B."/>
            <person name="Vinar T."/>
            <person name="Xu M."/>
            <person name="Wang M.-X."/>
            <person name="Zhang S.-G."/>
            <person name="Huang M.-R."/>
            <person name="Wu R."/>
            <person name="Zhou Y."/>
        </authorList>
    </citation>
    <scope>NUCLEOTIDE SEQUENCE [LARGE SCALE GENOMIC DNA]</scope>
    <source>
        <strain evidence="22 23">MB_m1</strain>
    </source>
</reference>
<dbReference type="GO" id="GO:0046872">
    <property type="term" value="F:metal ion binding"/>
    <property type="evidence" value="ECO:0007669"/>
    <property type="project" value="UniProtKB-KW"/>
</dbReference>
<evidence type="ECO:0000256" key="7">
    <source>
        <dbReference type="ARBA" id="ARBA00022763"/>
    </source>
</evidence>
<accession>K1X5B2</accession>
<dbReference type="Pfam" id="PF01230">
    <property type="entry name" value="HIT"/>
    <property type="match status" value="1"/>
</dbReference>
<comment type="subcellular location">
    <subcellularLocation>
        <location evidence="2">Cytoplasm</location>
    </subcellularLocation>
    <subcellularLocation>
        <location evidence="1">Nucleus</location>
    </subcellularLocation>
</comment>
<evidence type="ECO:0000256" key="3">
    <source>
        <dbReference type="ARBA" id="ARBA00012495"/>
    </source>
</evidence>
<evidence type="ECO:0000256" key="16">
    <source>
        <dbReference type="ARBA" id="ARBA00059438"/>
    </source>
</evidence>
<keyword evidence="7" id="KW-0227">DNA damage</keyword>
<keyword evidence="9" id="KW-0862">Zinc</keyword>
<feature type="domain" description="Aprataxin C2HE/C2H2/C2HC zinc finger" evidence="21">
    <location>
        <begin position="221"/>
        <end position="274"/>
    </location>
</feature>
<dbReference type="EC" id="3.6.1.72" evidence="3"/>
<dbReference type="GO" id="GO:0030983">
    <property type="term" value="F:mismatched DNA binding"/>
    <property type="evidence" value="ECO:0007669"/>
    <property type="project" value="TreeGrafter"/>
</dbReference>
<dbReference type="GO" id="GO:0033699">
    <property type="term" value="F:DNA 5'-adenosine monophosphate hydrolase activity"/>
    <property type="evidence" value="ECO:0007669"/>
    <property type="project" value="UniProtKB-EC"/>
</dbReference>
<evidence type="ECO:0000256" key="2">
    <source>
        <dbReference type="ARBA" id="ARBA00004496"/>
    </source>
</evidence>
<sequence length="278" mass="31982">MSEKTRKDAITGCEIADTAASASSSASPSLNAFSAIMNKRKASSPCSGPSKKPHSKNPVFGRDGLGPYIDHPEKFDASRVICYDENFVAIHDLYPKSSVHTLLLPRSQKHTLQHPFDAFEDAEFLASVREQATKLRDYVGKELQQRYGKFSKQDSPRQKVLNKEIELARGEEMPVGRDWTKDVKVGIHAHPSMNHLHIHVLSIDRYSECLKHRKHYNSFATAFFVDLADFPLAKDDVRRKAEYLNRDMECWRCEKNFGNKFVKLKEHLREEFEEWKKE</sequence>
<keyword evidence="12" id="KW-0539">Nucleus</keyword>
<feature type="region of interest" description="Disordered" evidence="19">
    <location>
        <begin position="41"/>
        <end position="63"/>
    </location>
</feature>
<feature type="domain" description="HIT" evidence="20">
    <location>
        <begin position="78"/>
        <end position="202"/>
    </location>
</feature>
<evidence type="ECO:0000256" key="18">
    <source>
        <dbReference type="ARBA" id="ARBA00076243"/>
    </source>
</evidence>
<evidence type="ECO:0000256" key="19">
    <source>
        <dbReference type="SAM" id="MobiDB-lite"/>
    </source>
</evidence>
<comment type="function">
    <text evidence="16">DNA-binding protein involved in single-strand DNA break repair, double-strand DNA break repair and base excision repair. Resolves abortive DNA ligation intermediates formed either at base excision sites, or when DNA ligases attempt to repair non-ligatable breaks induced by reactive oxygen species. Catalyzes the release of adenylate groups covalently linked to 5'-phosphate termini, resulting in the production of 5'-phosphate termini that can be efficiently rejoined. Likewise, catalyzes the release of 3'-linked guanosine (DNAppG) and inosine (DNAppI) from DNA, but has higher specific activity with 5'-linked adenosine (AppDNA).</text>
</comment>
<comment type="catalytic activity">
    <reaction evidence="14">
        <text>a 5'-end adenosine-5'-diphospho-5'-2'-deoxyribonucleoside-DNA + H2O = a 5'-end 5'-phospho-2'-deoxyribonucleoside-DNA + AMP + 2 H(+)</text>
        <dbReference type="Rhea" id="RHEA:52128"/>
        <dbReference type="Rhea" id="RHEA-COMP:13180"/>
        <dbReference type="Rhea" id="RHEA-COMP:13181"/>
        <dbReference type="ChEBI" id="CHEBI:15377"/>
        <dbReference type="ChEBI" id="CHEBI:15378"/>
        <dbReference type="ChEBI" id="CHEBI:136412"/>
        <dbReference type="ChEBI" id="CHEBI:136413"/>
        <dbReference type="ChEBI" id="CHEBI:456215"/>
        <dbReference type="EC" id="3.6.1.71"/>
    </reaction>
</comment>
<dbReference type="InterPro" id="IPR032566">
    <property type="entry name" value="Znf-C2HE"/>
</dbReference>
<organism evidence="22 23">
    <name type="scientific">Marssonina brunnea f. sp. multigermtubi (strain MB_m1)</name>
    <name type="common">Marssonina leaf spot fungus</name>
    <dbReference type="NCBI Taxonomy" id="1072389"/>
    <lineage>
        <taxon>Eukaryota</taxon>
        <taxon>Fungi</taxon>
        <taxon>Dikarya</taxon>
        <taxon>Ascomycota</taxon>
        <taxon>Pezizomycotina</taxon>
        <taxon>Leotiomycetes</taxon>
        <taxon>Helotiales</taxon>
        <taxon>Drepanopezizaceae</taxon>
        <taxon>Drepanopeziza</taxon>
    </lineage>
</organism>
<dbReference type="OMA" id="IHDMFPK"/>
<keyword evidence="11" id="KW-0234">DNA repair</keyword>
<dbReference type="eggNOG" id="KOG0562">
    <property type="taxonomic scope" value="Eukaryota"/>
</dbReference>
<evidence type="ECO:0000256" key="14">
    <source>
        <dbReference type="ARBA" id="ARBA00044639"/>
    </source>
</evidence>
<dbReference type="GO" id="GO:0003697">
    <property type="term" value="F:single-stranded DNA binding"/>
    <property type="evidence" value="ECO:0007669"/>
    <property type="project" value="TreeGrafter"/>
</dbReference>
<gene>
    <name evidence="22" type="ORF">MBM_01023</name>
</gene>
<keyword evidence="5" id="KW-0963">Cytoplasm</keyword>
<comment type="catalytic activity">
    <reaction evidence="13">
        <text>a 3'-end 2'-deoxyribonucleotide-3'-diphospho-5'-guanosine-DNA + H2O = a 3'-end 2'-deoxyribonucleotide 3'-phosphate-DNA + GMP + 2 H(+)</text>
        <dbReference type="Rhea" id="RHEA:52140"/>
        <dbReference type="Rhea" id="RHEA-COMP:13186"/>
        <dbReference type="Rhea" id="RHEA-COMP:13187"/>
        <dbReference type="ChEBI" id="CHEBI:15377"/>
        <dbReference type="ChEBI" id="CHEBI:15378"/>
        <dbReference type="ChEBI" id="CHEBI:58115"/>
        <dbReference type="ChEBI" id="CHEBI:136419"/>
        <dbReference type="ChEBI" id="CHEBI:136420"/>
        <dbReference type="EC" id="3.6.1.72"/>
    </reaction>
</comment>
<evidence type="ECO:0000256" key="1">
    <source>
        <dbReference type="ARBA" id="ARBA00004123"/>
    </source>
</evidence>
<evidence type="ECO:0000256" key="6">
    <source>
        <dbReference type="ARBA" id="ARBA00022723"/>
    </source>
</evidence>
<evidence type="ECO:0000256" key="12">
    <source>
        <dbReference type="ARBA" id="ARBA00023242"/>
    </source>
</evidence>
<dbReference type="HOGENOM" id="CLU_066882_0_0_1"/>
<dbReference type="EMBL" id="JH921429">
    <property type="protein sequence ID" value="EKD20341.1"/>
    <property type="molecule type" value="Genomic_DNA"/>
</dbReference>
<evidence type="ECO:0000256" key="10">
    <source>
        <dbReference type="ARBA" id="ARBA00023125"/>
    </source>
</evidence>
<dbReference type="FunCoup" id="K1X5B2">
    <property type="interactions" value="52"/>
</dbReference>
<evidence type="ECO:0000256" key="15">
    <source>
        <dbReference type="ARBA" id="ARBA00044713"/>
    </source>
</evidence>
<comment type="catalytic activity">
    <reaction evidence="15">
        <text>a 5'-end adenosine-5'-diphospho-5'-ribonucleoside-2'-deoxyribonucleotide-DNA + H2O = a 5'-end 5'-phospho-ribonucleoside-2'-deoxyribonucleotide-DNA + AMP + 2 H(+)</text>
        <dbReference type="Rhea" id="RHEA:52132"/>
        <dbReference type="Rhea" id="RHEA-COMP:13182"/>
        <dbReference type="Rhea" id="RHEA-COMP:13183"/>
        <dbReference type="ChEBI" id="CHEBI:15377"/>
        <dbReference type="ChEBI" id="CHEBI:15378"/>
        <dbReference type="ChEBI" id="CHEBI:136414"/>
        <dbReference type="ChEBI" id="CHEBI:136415"/>
        <dbReference type="ChEBI" id="CHEBI:456215"/>
        <dbReference type="EC" id="3.6.1.71"/>
    </reaction>
</comment>
<evidence type="ECO:0000313" key="23">
    <source>
        <dbReference type="Proteomes" id="UP000006753"/>
    </source>
</evidence>
<dbReference type="AlphaFoldDB" id="K1X5B2"/>
<protein>
    <recommendedName>
        <fullName evidence="17">Aprataxin-like protein</fullName>
        <ecNumber evidence="4">3.6.1.71</ecNumber>
        <ecNumber evidence="3">3.6.1.72</ecNumber>
    </recommendedName>
    <alternativeName>
        <fullName evidence="18">Hit family protein 3</fullName>
    </alternativeName>
</protein>
<evidence type="ECO:0000256" key="17">
    <source>
        <dbReference type="ARBA" id="ARBA00068941"/>
    </source>
</evidence>